<dbReference type="EMBL" id="JBBPFD010000019">
    <property type="protein sequence ID" value="KAK7886280.1"/>
    <property type="molecule type" value="Genomic_DNA"/>
</dbReference>
<gene>
    <name evidence="2" type="ORF">WMY93_025901</name>
</gene>
<reference evidence="3" key="1">
    <citation type="submission" date="2024-04" db="EMBL/GenBank/DDBJ databases">
        <title>Salinicola lusitanus LLJ914,a marine bacterium isolated from the Okinawa Trough.</title>
        <authorList>
            <person name="Li J."/>
        </authorList>
    </citation>
    <scope>NUCLEOTIDE SEQUENCE [LARGE SCALE GENOMIC DNA]</scope>
</reference>
<dbReference type="Proteomes" id="UP001460270">
    <property type="component" value="Unassembled WGS sequence"/>
</dbReference>
<evidence type="ECO:0000313" key="2">
    <source>
        <dbReference type="EMBL" id="KAK7886280.1"/>
    </source>
</evidence>
<sequence length="104" mass="11368">MQKTCKQRGGQGGGPERTRQPSCSAAYLRATTPPHRECVQCPEPASACSEPIESELVKRFFTPDLGTVLSLEPNQVEMGSREFEGVVPGVWGAEGGERMDQLFR</sequence>
<comment type="caution">
    <text evidence="2">The sequence shown here is derived from an EMBL/GenBank/DDBJ whole genome shotgun (WGS) entry which is preliminary data.</text>
</comment>
<name>A0AAW0N7U3_9GOBI</name>
<organism evidence="2 3">
    <name type="scientific">Mugilogobius chulae</name>
    <name type="common">yellowstripe goby</name>
    <dbReference type="NCBI Taxonomy" id="88201"/>
    <lineage>
        <taxon>Eukaryota</taxon>
        <taxon>Metazoa</taxon>
        <taxon>Chordata</taxon>
        <taxon>Craniata</taxon>
        <taxon>Vertebrata</taxon>
        <taxon>Euteleostomi</taxon>
        <taxon>Actinopterygii</taxon>
        <taxon>Neopterygii</taxon>
        <taxon>Teleostei</taxon>
        <taxon>Neoteleostei</taxon>
        <taxon>Acanthomorphata</taxon>
        <taxon>Gobiaria</taxon>
        <taxon>Gobiiformes</taxon>
        <taxon>Gobioidei</taxon>
        <taxon>Gobiidae</taxon>
        <taxon>Gobionellinae</taxon>
        <taxon>Mugilogobius</taxon>
    </lineage>
</organism>
<feature type="region of interest" description="Disordered" evidence="1">
    <location>
        <begin position="1"/>
        <end position="23"/>
    </location>
</feature>
<keyword evidence="3" id="KW-1185">Reference proteome</keyword>
<accession>A0AAW0N7U3</accession>
<proteinExistence type="predicted"/>
<evidence type="ECO:0000313" key="3">
    <source>
        <dbReference type="Proteomes" id="UP001460270"/>
    </source>
</evidence>
<protein>
    <submittedName>
        <fullName evidence="2">Uncharacterized protein</fullName>
    </submittedName>
</protein>
<evidence type="ECO:0000256" key="1">
    <source>
        <dbReference type="SAM" id="MobiDB-lite"/>
    </source>
</evidence>
<dbReference type="AlphaFoldDB" id="A0AAW0N7U3"/>